<sequence length="74" mass="7914">MDELINLITAKTGISEEQARQVVTIVISFMKEKLPAPIATQVDNFLTGGSVGDVVNLVEQQLGNLNLGGLFGKE</sequence>
<name>A0A1X4G8B2_9CYAN</name>
<comment type="caution">
    <text evidence="1">The sequence shown here is derived from an EMBL/GenBank/DDBJ whole genome shotgun (WGS) entry which is preliminary data.</text>
</comment>
<dbReference type="RefSeq" id="WP_009341781.1">
    <property type="nucleotide sequence ID" value="NZ_NBYN01000032.1"/>
</dbReference>
<reference evidence="2" key="1">
    <citation type="submission" date="2017-04" db="EMBL/GenBank/DDBJ databases">
        <authorList>
            <person name="Abreu V.A."/>
            <person name="Popin R.V."/>
            <person name="Rigonato J."/>
            <person name="Andreote A.P."/>
            <person name="Schaker P.C."/>
            <person name="Hoff-Risseti C."/>
            <person name="Alvarenga D.O."/>
            <person name="Varani A.M."/>
            <person name="Fiore M.F."/>
        </authorList>
    </citation>
    <scope>NUCLEOTIDE SEQUENCE [LARGE SCALE GENOMIC DNA]</scope>
    <source>
        <strain evidence="2">CENA303</strain>
    </source>
</reference>
<dbReference type="EMBL" id="NBYN01000032">
    <property type="protein sequence ID" value="OSO92245.1"/>
    <property type="molecule type" value="Genomic_DNA"/>
</dbReference>
<dbReference type="AlphaFoldDB" id="A0A1X4G8B2"/>
<gene>
    <name evidence="1" type="ORF">B7O87_06695</name>
</gene>
<protein>
    <recommendedName>
        <fullName evidence="3">DUF2267 domain-containing protein</fullName>
    </recommendedName>
</protein>
<evidence type="ECO:0000313" key="2">
    <source>
        <dbReference type="Proteomes" id="UP000192997"/>
    </source>
</evidence>
<evidence type="ECO:0008006" key="3">
    <source>
        <dbReference type="Google" id="ProtNLM"/>
    </source>
</evidence>
<accession>A0A1X4G8B2</accession>
<organism evidence="1 2">
    <name type="scientific">Cylindrospermopsis raciborskii CENA303</name>
    <dbReference type="NCBI Taxonomy" id="1170769"/>
    <lineage>
        <taxon>Bacteria</taxon>
        <taxon>Bacillati</taxon>
        <taxon>Cyanobacteriota</taxon>
        <taxon>Cyanophyceae</taxon>
        <taxon>Nostocales</taxon>
        <taxon>Aphanizomenonaceae</taxon>
        <taxon>Cylindrospermopsis</taxon>
    </lineage>
</organism>
<dbReference type="Proteomes" id="UP000192997">
    <property type="component" value="Unassembled WGS sequence"/>
</dbReference>
<proteinExistence type="predicted"/>
<evidence type="ECO:0000313" key="1">
    <source>
        <dbReference type="EMBL" id="OSO92245.1"/>
    </source>
</evidence>